<gene>
    <name evidence="1" type="ORF">A3B49_00385</name>
</gene>
<reference evidence="1 2" key="1">
    <citation type="journal article" date="2016" name="Nat. Commun.">
        <title>Thousands of microbial genomes shed light on interconnected biogeochemical processes in an aquifer system.</title>
        <authorList>
            <person name="Anantharaman K."/>
            <person name="Brown C.T."/>
            <person name="Hug L.A."/>
            <person name="Sharon I."/>
            <person name="Castelle C.J."/>
            <person name="Probst A.J."/>
            <person name="Thomas B.C."/>
            <person name="Singh A."/>
            <person name="Wilkins M.J."/>
            <person name="Karaoz U."/>
            <person name="Brodie E.L."/>
            <person name="Williams K.H."/>
            <person name="Hubbard S.S."/>
            <person name="Banfield J.F."/>
        </authorList>
    </citation>
    <scope>NUCLEOTIDE SEQUENCE [LARGE SCALE GENOMIC DNA]</scope>
</reference>
<dbReference type="AlphaFoldDB" id="A0A1F5MIX8"/>
<name>A0A1F5MIX8_9BACT</name>
<accession>A0A1F5MIX8</accession>
<dbReference type="EMBL" id="MFDO01000020">
    <property type="protein sequence ID" value="OGE65305.1"/>
    <property type="molecule type" value="Genomic_DNA"/>
</dbReference>
<comment type="caution">
    <text evidence="1">The sequence shown here is derived from an EMBL/GenBank/DDBJ whole genome shotgun (WGS) entry which is preliminary data.</text>
</comment>
<dbReference type="Proteomes" id="UP000178017">
    <property type="component" value="Unassembled WGS sequence"/>
</dbReference>
<evidence type="ECO:0000313" key="2">
    <source>
        <dbReference type="Proteomes" id="UP000178017"/>
    </source>
</evidence>
<proteinExistence type="predicted"/>
<evidence type="ECO:0000313" key="1">
    <source>
        <dbReference type="EMBL" id="OGE65305.1"/>
    </source>
</evidence>
<sequence>MPVTTLQTELFDLKLWEEYMKTAEFLFPDAAGWVLQEVIPGWRIDQSVSDRFQGLMDDNISRPTKDPMHAMLIKCQAPVFRVVGMLDRLLGSAGSRDDGIFTTGQDDWGVSVDEQRAALAFYVLNAAAIDEDMELRISHGLS</sequence>
<organism evidence="1 2">
    <name type="scientific">Candidatus Daviesbacteria bacterium RIFCSPLOWO2_01_FULL_40_24</name>
    <dbReference type="NCBI Taxonomy" id="1797787"/>
    <lineage>
        <taxon>Bacteria</taxon>
        <taxon>Candidatus Daviesiibacteriota</taxon>
    </lineage>
</organism>
<protein>
    <submittedName>
        <fullName evidence="1">Uncharacterized protein</fullName>
    </submittedName>
</protein>